<evidence type="ECO:0000313" key="2">
    <source>
        <dbReference type="Proteomes" id="UP000006447"/>
    </source>
</evidence>
<proteinExistence type="predicted"/>
<reference evidence="1 2" key="1">
    <citation type="journal article" date="2012" name="J. Bacteriol.">
        <title>Draft genome sequence of the nitrophenol-degrading actinomycete Rhodococcus imtechensis RKJ300.</title>
        <authorList>
            <person name="Vikram S."/>
            <person name="Kumar S."/>
            <person name="Subramanian S."/>
            <person name="Raghava G.P."/>
        </authorList>
    </citation>
    <scope>NUCLEOTIDE SEQUENCE [LARGE SCALE GENOMIC DNA]</scope>
    <source>
        <strain evidence="1 2">RKJ300</strain>
    </source>
</reference>
<sequence>MNTTGETRSASQVLIIVSFWWSRRDDLANYQLEQILNRAGGPGGAITDPDAVDRAPRIAAEAPAVLAELDQWWQMAAARRGENTTRNPKAGLASSIRYLIDRLEADPLTDEVIGSLRQPVSMIDDHIVKAKDLPEMVHPDAELLDLIGDYLAARSRVLALRPVGNAVIC</sequence>
<dbReference type="EMBL" id="AJJH01000135">
    <property type="protein sequence ID" value="EID77424.1"/>
    <property type="molecule type" value="Genomic_DNA"/>
</dbReference>
<accession>I0WM08</accession>
<organism evidence="1 2">
    <name type="scientific">Rhodococcus opacus RKJ300 = JCM 13270</name>
    <dbReference type="NCBI Taxonomy" id="1165867"/>
    <lineage>
        <taxon>Bacteria</taxon>
        <taxon>Bacillati</taxon>
        <taxon>Actinomycetota</taxon>
        <taxon>Actinomycetes</taxon>
        <taxon>Mycobacteriales</taxon>
        <taxon>Nocardiaceae</taxon>
        <taxon>Rhodococcus</taxon>
    </lineage>
</organism>
<dbReference type="RefSeq" id="WP_007299315.1">
    <property type="nucleotide sequence ID" value="NZ_AJJH01000135.1"/>
</dbReference>
<evidence type="ECO:0000313" key="1">
    <source>
        <dbReference type="EMBL" id="EID77424.1"/>
    </source>
</evidence>
<dbReference type="PATRIC" id="fig|1165867.3.peg.4853"/>
<comment type="caution">
    <text evidence="1">The sequence shown here is derived from an EMBL/GenBank/DDBJ whole genome shotgun (WGS) entry which is preliminary data.</text>
</comment>
<name>I0WM08_RHOOP</name>
<protein>
    <submittedName>
        <fullName evidence="1">Uncharacterized protein</fullName>
    </submittedName>
</protein>
<dbReference type="Proteomes" id="UP000006447">
    <property type="component" value="Unassembled WGS sequence"/>
</dbReference>
<dbReference type="AlphaFoldDB" id="I0WM08"/>
<gene>
    <name evidence="1" type="ORF">W59_23780</name>
</gene>